<evidence type="ECO:0000313" key="3">
    <source>
        <dbReference type="Proteomes" id="UP001589776"/>
    </source>
</evidence>
<organism evidence="2 3">
    <name type="scientific">Paenibacillus chartarius</name>
    <dbReference type="NCBI Taxonomy" id="747481"/>
    <lineage>
        <taxon>Bacteria</taxon>
        <taxon>Bacillati</taxon>
        <taxon>Bacillota</taxon>
        <taxon>Bacilli</taxon>
        <taxon>Bacillales</taxon>
        <taxon>Paenibacillaceae</taxon>
        <taxon>Paenibacillus</taxon>
    </lineage>
</organism>
<dbReference type="InterPro" id="IPR009291">
    <property type="entry name" value="Vps62"/>
</dbReference>
<accession>A0ABV6DRA0</accession>
<dbReference type="Pfam" id="PF06101">
    <property type="entry name" value="Vps62"/>
    <property type="match status" value="1"/>
</dbReference>
<dbReference type="Proteomes" id="UP001589776">
    <property type="component" value="Unassembled WGS sequence"/>
</dbReference>
<feature type="region of interest" description="Disordered" evidence="1">
    <location>
        <begin position="37"/>
        <end position="69"/>
    </location>
</feature>
<evidence type="ECO:0000313" key="2">
    <source>
        <dbReference type="EMBL" id="MFC0215127.1"/>
    </source>
</evidence>
<sequence length="376" mass="41511">MSMLRFLSKRAIPLLLIPALVLGIAVLPASTPSVHAMLPRDEGDYPTDPDDPPPKTPTTTPGDADRDGIQDTLEDSLMLKFAPVVSLHRDETSLPANVDWYLSRVALRFHHDGGCSDDAILGLGSVTQSNLSQQSHSTKGGWPFCSHNDDLVRSSQSRNTFSDEGFFLQPPNTNGFDSTVHRGSSNPADWKAYAHVKKSSYLSGGYDIQYWFFYPYNDSPEVAGIDLNHEGDWEHITVTVYGNETFHSAYYAAHDNEGKRYDKAQLIFANHSGTVGSDQQKLTGEYTHPVVYSAIGSHASYNNVGSHYRGTVLPSDQTLWGKQWVTRNNVVNVGEAGYPLNNQRFILYGGLWGELGETTASTGPKGPAFQSYWTSW</sequence>
<gene>
    <name evidence="2" type="ORF">ACFFK0_22275</name>
</gene>
<proteinExistence type="predicted"/>
<dbReference type="RefSeq" id="WP_377472571.1">
    <property type="nucleotide sequence ID" value="NZ_JBHLWN010000082.1"/>
</dbReference>
<name>A0ABV6DRA0_9BACL</name>
<evidence type="ECO:0000256" key="1">
    <source>
        <dbReference type="SAM" id="MobiDB-lite"/>
    </source>
</evidence>
<reference evidence="2 3" key="1">
    <citation type="submission" date="2024-09" db="EMBL/GenBank/DDBJ databases">
        <authorList>
            <person name="Sun Q."/>
            <person name="Mori K."/>
        </authorList>
    </citation>
    <scope>NUCLEOTIDE SEQUENCE [LARGE SCALE GENOMIC DNA]</scope>
    <source>
        <strain evidence="2 3">CCM 7759</strain>
    </source>
</reference>
<dbReference type="PANTHER" id="PTHR48174">
    <property type="entry name" value="DUF946 FAMILY PROTEIN"/>
    <property type="match status" value="1"/>
</dbReference>
<keyword evidence="3" id="KW-1185">Reference proteome</keyword>
<protein>
    <submittedName>
        <fullName evidence="2">Vps62-related protein</fullName>
    </submittedName>
</protein>
<dbReference type="EMBL" id="JBHLWN010000082">
    <property type="protein sequence ID" value="MFC0215127.1"/>
    <property type="molecule type" value="Genomic_DNA"/>
</dbReference>
<dbReference type="PANTHER" id="PTHR48174:SF5">
    <property type="entry name" value="VACUOLAR PROTEIN SORTING-ASSOCIATED PROTEIN 62"/>
    <property type="match status" value="1"/>
</dbReference>
<comment type="caution">
    <text evidence="2">The sequence shown here is derived from an EMBL/GenBank/DDBJ whole genome shotgun (WGS) entry which is preliminary data.</text>
</comment>